<gene>
    <name evidence="1" type="ORF">SAMN05660976_02623</name>
</gene>
<protein>
    <submittedName>
        <fullName evidence="1">Uncharacterized protein</fullName>
    </submittedName>
</protein>
<evidence type="ECO:0000313" key="1">
    <source>
        <dbReference type="EMBL" id="SEL49525.1"/>
    </source>
</evidence>
<evidence type="ECO:0000313" key="2">
    <source>
        <dbReference type="Proteomes" id="UP000198953"/>
    </source>
</evidence>
<sequence>MTRRGPGWMATAQAGLLVDHLSDDVMVGGAIGADPVHDRQGSYVRILPFLREEAAWHPFLRHLDATLTRIYGTFTASKGR</sequence>
<dbReference type="EMBL" id="FOBF01000005">
    <property type="protein sequence ID" value="SEL49525.1"/>
    <property type="molecule type" value="Genomic_DNA"/>
</dbReference>
<reference evidence="1 2" key="1">
    <citation type="submission" date="2016-10" db="EMBL/GenBank/DDBJ databases">
        <authorList>
            <person name="de Groot N.N."/>
        </authorList>
    </citation>
    <scope>NUCLEOTIDE SEQUENCE [LARGE SCALE GENOMIC DNA]</scope>
    <source>
        <strain evidence="1 2">DSM 43357</strain>
    </source>
</reference>
<dbReference type="Proteomes" id="UP000198953">
    <property type="component" value="Unassembled WGS sequence"/>
</dbReference>
<accession>A0A1H7QPJ1</accession>
<organism evidence="1 2">
    <name type="scientific">Nonomuraea pusilla</name>
    <dbReference type="NCBI Taxonomy" id="46177"/>
    <lineage>
        <taxon>Bacteria</taxon>
        <taxon>Bacillati</taxon>
        <taxon>Actinomycetota</taxon>
        <taxon>Actinomycetes</taxon>
        <taxon>Streptosporangiales</taxon>
        <taxon>Streptosporangiaceae</taxon>
        <taxon>Nonomuraea</taxon>
    </lineage>
</organism>
<keyword evidence="2" id="KW-1185">Reference proteome</keyword>
<dbReference type="STRING" id="46177.SAMN05660976_02623"/>
<name>A0A1H7QPJ1_9ACTN</name>
<proteinExistence type="predicted"/>
<dbReference type="AlphaFoldDB" id="A0A1H7QPJ1"/>